<dbReference type="PANTHER" id="PTHR12526:SF630">
    <property type="entry name" value="GLYCOSYLTRANSFERASE"/>
    <property type="match status" value="1"/>
</dbReference>
<dbReference type="EMBL" id="JAJSON010000026">
    <property type="protein sequence ID" value="MCG9973020.1"/>
    <property type="molecule type" value="Genomic_DNA"/>
</dbReference>
<reference evidence="3" key="1">
    <citation type="submission" date="2021-12" db="EMBL/GenBank/DDBJ databases">
        <title>Description of Gramella crocea sp. nov., a new bacterium isolated from activated sludge.</title>
        <authorList>
            <person name="Zhang X."/>
        </authorList>
    </citation>
    <scope>NUCLEOTIDE SEQUENCE</scope>
    <source>
        <strain evidence="3">YB25</strain>
    </source>
</reference>
<comment type="caution">
    <text evidence="3">The sequence shown here is derived from an EMBL/GenBank/DDBJ whole genome shotgun (WGS) entry which is preliminary data.</text>
</comment>
<feature type="domain" description="Glycosyltransferase subfamily 4-like N-terminal" evidence="2">
    <location>
        <begin position="73"/>
        <end position="160"/>
    </location>
</feature>
<dbReference type="AlphaFoldDB" id="A0A9X2A7F4"/>
<evidence type="ECO:0000313" key="3">
    <source>
        <dbReference type="EMBL" id="MCG9973020.1"/>
    </source>
</evidence>
<keyword evidence="4" id="KW-1185">Reference proteome</keyword>
<sequence>MNIALCSPSKNTYSETFIQAHKVFLKGNIHYYYHGELPTKLEGGLVINSRKSRIVDIFKGHLRLNKYSLAEQALITSFKLKKIDLVFAEYGPTGTRMLPVCKALNLPLIVHFHGVDASRNEVLENNANYSELFEYASYVIAVSKQMYSKLLKLGCPQEKLVYNVYGPRDGFFEVSPNFKKPQFISIGRFVDKKAPYYLIISFRKVLEKHPDGMLIMAGKGNLLNACKNLVSYYNLEKNIHFPGVISADEFRGYLRDSRALLQHSIKAEDGDSEGTPLAVLEASAAGLPVISTNHAGIPDVIIDGKTGFLVEEHDVDGMALKIISLIENIEQAQHMGQSGKKNIRENFTLERHITKLNELVKTTLENSGKY</sequence>
<dbReference type="SUPFAM" id="SSF53756">
    <property type="entry name" value="UDP-Glycosyltransferase/glycogen phosphorylase"/>
    <property type="match status" value="1"/>
</dbReference>
<dbReference type="GO" id="GO:0016757">
    <property type="term" value="F:glycosyltransferase activity"/>
    <property type="evidence" value="ECO:0007669"/>
    <property type="project" value="UniProtKB-KW"/>
</dbReference>
<dbReference type="InterPro" id="IPR001296">
    <property type="entry name" value="Glyco_trans_1"/>
</dbReference>
<dbReference type="Proteomes" id="UP001139344">
    <property type="component" value="Unassembled WGS sequence"/>
</dbReference>
<dbReference type="Pfam" id="PF13439">
    <property type="entry name" value="Glyco_transf_4"/>
    <property type="match status" value="1"/>
</dbReference>
<dbReference type="EC" id="2.4.-.-" evidence="3"/>
<gene>
    <name evidence="3" type="ORF">LU635_15320</name>
</gene>
<dbReference type="Pfam" id="PF00534">
    <property type="entry name" value="Glycos_transf_1"/>
    <property type="match status" value="1"/>
</dbReference>
<dbReference type="RefSeq" id="WP_240100381.1">
    <property type="nucleotide sequence ID" value="NZ_JAJSON010000026.1"/>
</dbReference>
<dbReference type="Gene3D" id="3.40.50.2000">
    <property type="entry name" value="Glycogen Phosphorylase B"/>
    <property type="match status" value="2"/>
</dbReference>
<keyword evidence="3" id="KW-0328">Glycosyltransferase</keyword>
<dbReference type="PANTHER" id="PTHR12526">
    <property type="entry name" value="GLYCOSYLTRANSFERASE"/>
    <property type="match status" value="1"/>
</dbReference>
<keyword evidence="3" id="KW-0808">Transferase</keyword>
<name>A0A9X2A7F4_9FLAO</name>
<protein>
    <submittedName>
        <fullName evidence="3">Glycosyltransferase</fullName>
        <ecNumber evidence="3">2.4.-.-</ecNumber>
    </submittedName>
</protein>
<feature type="domain" description="Glycosyl transferase family 1" evidence="1">
    <location>
        <begin position="177"/>
        <end position="341"/>
    </location>
</feature>
<evidence type="ECO:0000259" key="2">
    <source>
        <dbReference type="Pfam" id="PF13439"/>
    </source>
</evidence>
<accession>A0A9X2A7F4</accession>
<proteinExistence type="predicted"/>
<evidence type="ECO:0000259" key="1">
    <source>
        <dbReference type="Pfam" id="PF00534"/>
    </source>
</evidence>
<dbReference type="InterPro" id="IPR028098">
    <property type="entry name" value="Glyco_trans_4-like_N"/>
</dbReference>
<organism evidence="3 4">
    <name type="scientific">Christiangramia crocea</name>
    <dbReference type="NCBI Taxonomy" id="2904124"/>
    <lineage>
        <taxon>Bacteria</taxon>
        <taxon>Pseudomonadati</taxon>
        <taxon>Bacteroidota</taxon>
        <taxon>Flavobacteriia</taxon>
        <taxon>Flavobacteriales</taxon>
        <taxon>Flavobacteriaceae</taxon>
        <taxon>Christiangramia</taxon>
    </lineage>
</organism>
<evidence type="ECO:0000313" key="4">
    <source>
        <dbReference type="Proteomes" id="UP001139344"/>
    </source>
</evidence>